<evidence type="ECO:0008006" key="3">
    <source>
        <dbReference type="Google" id="ProtNLM"/>
    </source>
</evidence>
<sequence>MATISTLILTPDDTAAGCLAASGMADRVIGFSYRLVTGPVPAVSEPEAFFAERARLGGTEIQRWDTDGPDRLCDEWRDRIRVMSDFDRVEIWADHDPNSQLQLVQLLDWLSAYPSLIPKLLLRNPDFLIRSQIPESIPALRPRAEKISAIQLQTAKLALQAFQHPSPEAWFALLREDLQALPYLQPTVSQLLEELPATNTALTAAETKLLEIVSTGPIAPMRAIAGYRGDNPVSVLDYWELGTRLHGLARCETPAILGLDEDGPFNLALHDDCERFERYKRSRLSLSELGRTLLKQQADFAQHCTIDRWWGGTRLTNDRLWRWDNANRVLVPSA</sequence>
<comment type="caution">
    <text evidence="1">The sequence shown here is derived from an EMBL/GenBank/DDBJ whole genome shotgun (WGS) entry which is preliminary data.</text>
</comment>
<evidence type="ECO:0000313" key="1">
    <source>
        <dbReference type="EMBL" id="KRR18158.1"/>
    </source>
</evidence>
<name>A0A0R3MF76_9BRAD</name>
<organism evidence="1 2">
    <name type="scientific">Bradyrhizobium lablabi</name>
    <dbReference type="NCBI Taxonomy" id="722472"/>
    <lineage>
        <taxon>Bacteria</taxon>
        <taxon>Pseudomonadati</taxon>
        <taxon>Pseudomonadota</taxon>
        <taxon>Alphaproteobacteria</taxon>
        <taxon>Hyphomicrobiales</taxon>
        <taxon>Nitrobacteraceae</taxon>
        <taxon>Bradyrhizobium</taxon>
    </lineage>
</organism>
<protein>
    <recommendedName>
        <fullName evidence="3">DUF1835 domain-containing protein</fullName>
    </recommendedName>
</protein>
<dbReference type="EMBL" id="LLYB01000109">
    <property type="protein sequence ID" value="KRR18158.1"/>
    <property type="molecule type" value="Genomic_DNA"/>
</dbReference>
<dbReference type="Proteomes" id="UP000051660">
    <property type="component" value="Unassembled WGS sequence"/>
</dbReference>
<dbReference type="RefSeq" id="WP_057861663.1">
    <property type="nucleotide sequence ID" value="NZ_LLYB01000109.1"/>
</dbReference>
<accession>A0A0R3MF76</accession>
<gene>
    <name evidence="1" type="ORF">CQ14_24825</name>
</gene>
<reference evidence="1 2" key="1">
    <citation type="submission" date="2014-03" db="EMBL/GenBank/DDBJ databases">
        <title>Bradyrhizobium valentinum sp. nov., isolated from effective nodules of Lupinus mariae-josephae, a lupine endemic of basic-lime soils in Eastern Spain.</title>
        <authorList>
            <person name="Duran D."/>
            <person name="Rey L."/>
            <person name="Navarro A."/>
            <person name="Busquets A."/>
            <person name="Imperial J."/>
            <person name="Ruiz-Argueso T."/>
        </authorList>
    </citation>
    <scope>NUCLEOTIDE SEQUENCE [LARGE SCALE GENOMIC DNA]</scope>
    <source>
        <strain evidence="1 2">CCBAU 23086</strain>
    </source>
</reference>
<dbReference type="AlphaFoldDB" id="A0A0R3MF76"/>
<evidence type="ECO:0000313" key="2">
    <source>
        <dbReference type="Proteomes" id="UP000051660"/>
    </source>
</evidence>
<proteinExistence type="predicted"/>